<dbReference type="InterPro" id="IPR010642">
    <property type="entry name" value="Invasion_prot_B"/>
</dbReference>
<feature type="chain" id="PRO_5010861190" description="Invasion protein" evidence="1">
    <location>
        <begin position="22"/>
        <end position="183"/>
    </location>
</feature>
<gene>
    <name evidence="2" type="ORF">B1812_09965</name>
</gene>
<protein>
    <recommendedName>
        <fullName evidence="4">Invasion protein</fullName>
    </recommendedName>
</protein>
<dbReference type="STRING" id="655015.B1812_09965"/>
<reference evidence="2 3" key="1">
    <citation type="submission" date="2017-02" db="EMBL/GenBank/DDBJ databases">
        <authorList>
            <person name="Peterson S.W."/>
        </authorList>
    </citation>
    <scope>NUCLEOTIDE SEQUENCE [LARGE SCALE GENOMIC DNA]</scope>
    <source>
        <strain evidence="2 3">S285</strain>
    </source>
</reference>
<accession>A0A1W6MUV3</accession>
<dbReference type="OrthoDB" id="7269060at2"/>
<feature type="signal peptide" evidence="1">
    <location>
        <begin position="1"/>
        <end position="21"/>
    </location>
</feature>
<proteinExistence type="predicted"/>
<keyword evidence="3" id="KW-1185">Reference proteome</keyword>
<dbReference type="AlphaFoldDB" id="A0A1W6MUV3"/>
<keyword evidence="1" id="KW-0732">Signal</keyword>
<dbReference type="InterPro" id="IPR038696">
    <property type="entry name" value="IalB_sf"/>
</dbReference>
<evidence type="ECO:0000313" key="2">
    <source>
        <dbReference type="EMBL" id="ARN81347.1"/>
    </source>
</evidence>
<evidence type="ECO:0008006" key="4">
    <source>
        <dbReference type="Google" id="ProtNLM"/>
    </source>
</evidence>
<sequence>MMKWILLTLCALLAQTAPSSAETKPATPAAPADPNAKSAAYGDWILHCQTVGAAAQARKSCEVVQTVNRKDQTAPFAQIALGRPAAGEPMMVTVVVPINVSFPSSVTITNTDKEMKTAELSWRRCVPGGCFASLPLKDETLKLWRSHSDLSGRVSFKNAANQDVVMPLSFKGLSSALDALAKE</sequence>
<name>A0A1W6MUV3_9HYPH</name>
<organism evidence="2 3">
    <name type="scientific">Methylocystis bryophila</name>
    <dbReference type="NCBI Taxonomy" id="655015"/>
    <lineage>
        <taxon>Bacteria</taxon>
        <taxon>Pseudomonadati</taxon>
        <taxon>Pseudomonadota</taxon>
        <taxon>Alphaproteobacteria</taxon>
        <taxon>Hyphomicrobiales</taxon>
        <taxon>Methylocystaceae</taxon>
        <taxon>Methylocystis</taxon>
    </lineage>
</organism>
<dbReference type="Proteomes" id="UP000193978">
    <property type="component" value="Chromosome"/>
</dbReference>
<evidence type="ECO:0000256" key="1">
    <source>
        <dbReference type="SAM" id="SignalP"/>
    </source>
</evidence>
<evidence type="ECO:0000313" key="3">
    <source>
        <dbReference type="Proteomes" id="UP000193978"/>
    </source>
</evidence>
<dbReference type="EMBL" id="CP019948">
    <property type="protein sequence ID" value="ARN81347.1"/>
    <property type="molecule type" value="Genomic_DNA"/>
</dbReference>
<dbReference type="Gene3D" id="2.60.40.1880">
    <property type="entry name" value="Invasion associated locus B (IalB) protein"/>
    <property type="match status" value="1"/>
</dbReference>
<dbReference type="Pfam" id="PF06776">
    <property type="entry name" value="IalB"/>
    <property type="match status" value="1"/>
</dbReference>
<dbReference type="KEGG" id="mbry:B1812_09965"/>